<feature type="signal peptide" evidence="1">
    <location>
        <begin position="1"/>
        <end position="34"/>
    </location>
</feature>
<organism evidence="2 3">
    <name type="scientific">Nocardioides humi</name>
    <dbReference type="NCBI Taxonomy" id="449461"/>
    <lineage>
        <taxon>Bacteria</taxon>
        <taxon>Bacillati</taxon>
        <taxon>Actinomycetota</taxon>
        <taxon>Actinomycetes</taxon>
        <taxon>Propionibacteriales</taxon>
        <taxon>Nocardioidaceae</taxon>
        <taxon>Nocardioides</taxon>
    </lineage>
</organism>
<evidence type="ECO:0008006" key="4">
    <source>
        <dbReference type="Google" id="ProtNLM"/>
    </source>
</evidence>
<feature type="chain" id="PRO_5047276967" description="Ig-like domain (Group 3)" evidence="1">
    <location>
        <begin position="35"/>
        <end position="572"/>
    </location>
</feature>
<comment type="caution">
    <text evidence="2">The sequence shown here is derived from an EMBL/GenBank/DDBJ whole genome shotgun (WGS) entry which is preliminary data.</text>
</comment>
<dbReference type="EMBL" id="BAAAOR010000028">
    <property type="protein sequence ID" value="GAA1531150.1"/>
    <property type="molecule type" value="Genomic_DNA"/>
</dbReference>
<dbReference type="InterPro" id="IPR006311">
    <property type="entry name" value="TAT_signal"/>
</dbReference>
<evidence type="ECO:0000256" key="1">
    <source>
        <dbReference type="SAM" id="SignalP"/>
    </source>
</evidence>
<name>A0ABN2B024_9ACTN</name>
<reference evidence="2 3" key="1">
    <citation type="journal article" date="2019" name="Int. J. Syst. Evol. Microbiol.">
        <title>The Global Catalogue of Microorganisms (GCM) 10K type strain sequencing project: providing services to taxonomists for standard genome sequencing and annotation.</title>
        <authorList>
            <consortium name="The Broad Institute Genomics Platform"/>
            <consortium name="The Broad Institute Genome Sequencing Center for Infectious Disease"/>
            <person name="Wu L."/>
            <person name="Ma J."/>
        </authorList>
    </citation>
    <scope>NUCLEOTIDE SEQUENCE [LARGE SCALE GENOMIC DNA]</scope>
    <source>
        <strain evidence="2 3">JCM 14942</strain>
    </source>
</reference>
<accession>A0ABN2B024</accession>
<keyword evidence="1" id="KW-0732">Signal</keyword>
<evidence type="ECO:0000313" key="2">
    <source>
        <dbReference type="EMBL" id="GAA1531150.1"/>
    </source>
</evidence>
<dbReference type="Proteomes" id="UP001500842">
    <property type="component" value="Unassembled WGS sequence"/>
</dbReference>
<proteinExistence type="predicted"/>
<dbReference type="RefSeq" id="WP_141006482.1">
    <property type="nucleotide sequence ID" value="NZ_BAAAOR010000028.1"/>
</dbReference>
<protein>
    <recommendedName>
        <fullName evidence="4">Ig-like domain (Group 3)</fullName>
    </recommendedName>
</protein>
<sequence length="572" mass="59492">MKSPRRGIAGFAAAALTATGLSVLGVATAPAAHADPIEVDNAQFRWGINNESNNAAFFGFNFFSAGKLGNPEEGGQFLNGDGTAWGNGKPAGWAAESGNVRIEKKQADGTYATTSWAERNTSATGTTISPPTSTVYSDHQIVIDNGEGTLDPEAGTASIQWEGDATVVYYNGATFWYLSDPELTVDADGSGELTATLSGYGTDMDDMTQWVALPETPVTLADFAENALDVTEDGIVGTPEYLGVDIDDTGYAGSPQATTGAYWGSFPQSFTDFQQSTGQGSYWYSSGLSIDPGKVALPFEVVIPRPQVTVSATEFSASGQHEVTVTGTGFDPDLAEAIRAPICPGGPPPFLPCGRPGGAYVVFGKFAENWKPSDGAAGSTRVNSSVQWAVTEEYVDAVGGPEDGAIVLNPDGTFEATLTIDKAAIDAAATDASLVNYGIYTYPGAGATQALYETYTPITFTTVTPQPQPAPVATVAVAKQPNKKGKKGSVTIASTGLTGQQVTVVVKQVKPKPKGKKAKKKATKTITVTIDASGTTTVALPKLKKGKHKVTVTYPGGSSVTKVKVKGKKSKK</sequence>
<evidence type="ECO:0000313" key="3">
    <source>
        <dbReference type="Proteomes" id="UP001500842"/>
    </source>
</evidence>
<dbReference type="PROSITE" id="PS51318">
    <property type="entry name" value="TAT"/>
    <property type="match status" value="1"/>
</dbReference>
<keyword evidence="3" id="KW-1185">Reference proteome</keyword>
<gene>
    <name evidence="2" type="ORF">GCM10009788_37990</name>
</gene>